<evidence type="ECO:0000313" key="3">
    <source>
        <dbReference type="Proteomes" id="UP000012589"/>
    </source>
</evidence>
<dbReference type="GO" id="GO:0030198">
    <property type="term" value="P:extracellular matrix organization"/>
    <property type="evidence" value="ECO:0007669"/>
    <property type="project" value="TreeGrafter"/>
</dbReference>
<dbReference type="Proteomes" id="UP000012589">
    <property type="component" value="Unassembled WGS sequence"/>
</dbReference>
<dbReference type="Pfam" id="PF01391">
    <property type="entry name" value="Collagen"/>
    <property type="match status" value="1"/>
</dbReference>
<dbReference type="eggNOG" id="COG3266">
    <property type="taxonomic scope" value="Bacteria"/>
</dbReference>
<dbReference type="InterPro" id="IPR050149">
    <property type="entry name" value="Collagen_superfamily"/>
</dbReference>
<protein>
    <submittedName>
        <fullName evidence="2">Uncharacterized protein</fullName>
    </submittedName>
</protein>
<comment type="caution">
    <text evidence="2">The sequence shown here is derived from an EMBL/GenBank/DDBJ whole genome shotgun (WGS) entry which is preliminary data.</text>
</comment>
<dbReference type="AlphaFoldDB" id="N2A451"/>
<keyword evidence="3" id="KW-1185">Reference proteome</keyword>
<evidence type="ECO:0000313" key="2">
    <source>
        <dbReference type="EMBL" id="EMZ24122.1"/>
    </source>
</evidence>
<dbReference type="InterPro" id="IPR008160">
    <property type="entry name" value="Collagen"/>
</dbReference>
<proteinExistence type="predicted"/>
<sequence>MQNFNTNRMFYSPNLFGMRMPNRNDCANEPEAMESGAIPGPMGPMGPRGEPGPQGCPGERGETGPQGVTGPQGPQGETGPMGPKGDTGERGPAGPAGYPQNNIFASFTGQELILPEKTRLPLKTEIPDITHHISLCDNNSITLTPGYYSIGYYITAQVNRHCVIKLTPILNKQKQAMYTAYAEAGNRKAMMVIARYFIIRIPDDSTLFFAWHSSAETCKINMDMYIEKLCRQ</sequence>
<reference evidence="2 3" key="1">
    <citation type="journal article" date="2014" name="Genome Announc.">
        <title>Draft genome sequences of the altered schaedler flora, a defined bacterial community from gnotobiotic mice.</title>
        <authorList>
            <person name="Wannemuehler M.J."/>
            <person name="Overstreet A.M."/>
            <person name="Ward D.V."/>
            <person name="Phillips G.J."/>
        </authorList>
    </citation>
    <scope>NUCLEOTIDE SEQUENCE [LARGE SCALE GENOMIC DNA]</scope>
    <source>
        <strain evidence="2 3">ASF492</strain>
    </source>
</reference>
<dbReference type="PANTHER" id="PTHR24023">
    <property type="entry name" value="COLLAGEN ALPHA"/>
    <property type="match status" value="1"/>
</dbReference>
<dbReference type="EMBL" id="AQFT01000100">
    <property type="protein sequence ID" value="EMZ24122.1"/>
    <property type="molecule type" value="Genomic_DNA"/>
</dbReference>
<feature type="compositionally biased region" description="Low complexity" evidence="1">
    <location>
        <begin position="63"/>
        <end position="83"/>
    </location>
</feature>
<gene>
    <name evidence="2" type="ORF">C823_03386</name>
</gene>
<accession>N2A451</accession>
<evidence type="ECO:0000256" key="1">
    <source>
        <dbReference type="SAM" id="MobiDB-lite"/>
    </source>
</evidence>
<dbReference type="PATRIC" id="fig|1235802.3.peg.3576"/>
<feature type="region of interest" description="Disordered" evidence="1">
    <location>
        <begin position="22"/>
        <end position="101"/>
    </location>
</feature>
<organism evidence="2 3">
    <name type="scientific">Eubacterium plexicaudatum ASF492</name>
    <dbReference type="NCBI Taxonomy" id="1235802"/>
    <lineage>
        <taxon>Bacteria</taxon>
        <taxon>Bacillati</taxon>
        <taxon>Bacillota</taxon>
        <taxon>Clostridia</taxon>
        <taxon>Eubacteriales</taxon>
        <taxon>Eubacteriaceae</taxon>
        <taxon>Eubacterium</taxon>
    </lineage>
</organism>
<dbReference type="GO" id="GO:0030020">
    <property type="term" value="F:extracellular matrix structural constituent conferring tensile strength"/>
    <property type="evidence" value="ECO:0007669"/>
    <property type="project" value="TreeGrafter"/>
</dbReference>
<name>N2A451_9FIRM</name>
<dbReference type="HOGENOM" id="CLU_067047_0_0_9"/>
<dbReference type="GO" id="GO:0005615">
    <property type="term" value="C:extracellular space"/>
    <property type="evidence" value="ECO:0007669"/>
    <property type="project" value="TreeGrafter"/>
</dbReference>
<dbReference type="GO" id="GO:0031012">
    <property type="term" value="C:extracellular matrix"/>
    <property type="evidence" value="ECO:0007669"/>
    <property type="project" value="TreeGrafter"/>
</dbReference>
<dbReference type="PANTHER" id="PTHR24023:SF1082">
    <property type="entry name" value="COLLAGEN TRIPLE HELIX REPEAT"/>
    <property type="match status" value="1"/>
</dbReference>
<dbReference type="STRING" id="1235802.C823_03386"/>